<organism evidence="1 2">
    <name type="scientific">Panagrolaimus sp. ES5</name>
    <dbReference type="NCBI Taxonomy" id="591445"/>
    <lineage>
        <taxon>Eukaryota</taxon>
        <taxon>Metazoa</taxon>
        <taxon>Ecdysozoa</taxon>
        <taxon>Nematoda</taxon>
        <taxon>Chromadorea</taxon>
        <taxon>Rhabditida</taxon>
        <taxon>Tylenchina</taxon>
        <taxon>Panagrolaimomorpha</taxon>
        <taxon>Panagrolaimoidea</taxon>
        <taxon>Panagrolaimidae</taxon>
        <taxon>Panagrolaimus</taxon>
    </lineage>
</organism>
<evidence type="ECO:0000313" key="1">
    <source>
        <dbReference type="Proteomes" id="UP000887579"/>
    </source>
</evidence>
<evidence type="ECO:0000313" key="2">
    <source>
        <dbReference type="WBParaSite" id="ES5_v2.g15668.t1"/>
    </source>
</evidence>
<name>A0AC34FE87_9BILA</name>
<dbReference type="WBParaSite" id="ES5_v2.g15668.t1">
    <property type="protein sequence ID" value="ES5_v2.g15668.t1"/>
    <property type="gene ID" value="ES5_v2.g15668"/>
</dbReference>
<accession>A0AC34FE87</accession>
<reference evidence="2" key="1">
    <citation type="submission" date="2022-11" db="UniProtKB">
        <authorList>
            <consortium name="WormBaseParasite"/>
        </authorList>
    </citation>
    <scope>IDENTIFICATION</scope>
</reference>
<dbReference type="Proteomes" id="UP000887579">
    <property type="component" value="Unplaced"/>
</dbReference>
<proteinExistence type="predicted"/>
<protein>
    <submittedName>
        <fullName evidence="2">BTB domain-containing protein</fullName>
    </submittedName>
</protein>
<sequence>MDANKNLSEIQKKIVKVFKAQDPETSYFDVCFEIDGKLLYADRFRLSLISPTFQSMLSDRWTSKNEPIKIKDYSFEDFKEFLTFIYSGECNLTIENIATMVDIAEFYQINIFKNACDKFLSKIKFTLKNMFQLLELANKYSMTNLKESLNIFISKNCGDLINLKEFQSLKKSTMKDIVEASRDSLRSEELFGAVFKWAENRAMKRGKCNDNLNEAIKEEFSEILPFINFRTMNVEFIINFVVLKSFLFTGPELRDILLSAWGKVYVRVIDSNEKILKGILDCPDIDKVVAVIKSQKNVLRHTYWKTNQPKPSTPSKLNKNDEIELYLVYDIDGDLALKRRNCIKISDYILAEMFAEDGFIFDNTYKKIEVYHCA</sequence>